<gene>
    <name evidence="2" type="ORF">O4U47_07420</name>
</gene>
<keyword evidence="1" id="KW-0812">Transmembrane</keyword>
<feature type="transmembrane region" description="Helical" evidence="1">
    <location>
        <begin position="18"/>
        <end position="38"/>
    </location>
</feature>
<reference evidence="2" key="1">
    <citation type="submission" date="2023-01" db="EMBL/GenBank/DDBJ databases">
        <title>Draft genome sequence of Nocardiopsis sp. LSu2-4 isolated from halophytes.</title>
        <authorList>
            <person name="Duangmal K."/>
            <person name="Chantavorakit T."/>
        </authorList>
    </citation>
    <scope>NUCLEOTIDE SEQUENCE</scope>
    <source>
        <strain evidence="2">LSu2-4</strain>
    </source>
</reference>
<keyword evidence="1" id="KW-1133">Transmembrane helix</keyword>
<organism evidence="2 3">
    <name type="scientific">Nocardiopsis suaedae</name>
    <dbReference type="NCBI Taxonomy" id="3018444"/>
    <lineage>
        <taxon>Bacteria</taxon>
        <taxon>Bacillati</taxon>
        <taxon>Actinomycetota</taxon>
        <taxon>Actinomycetes</taxon>
        <taxon>Streptosporangiales</taxon>
        <taxon>Nocardiopsidaceae</taxon>
        <taxon>Nocardiopsis</taxon>
    </lineage>
</organism>
<feature type="transmembrane region" description="Helical" evidence="1">
    <location>
        <begin position="121"/>
        <end position="141"/>
    </location>
</feature>
<evidence type="ECO:0000313" key="3">
    <source>
        <dbReference type="Proteomes" id="UP001165685"/>
    </source>
</evidence>
<evidence type="ECO:0000256" key="1">
    <source>
        <dbReference type="SAM" id="Phobius"/>
    </source>
</evidence>
<protein>
    <submittedName>
        <fullName evidence="2">ECF transporter S component</fullName>
    </submittedName>
</protein>
<dbReference type="EMBL" id="JAQFWP010000010">
    <property type="protein sequence ID" value="MDA2804339.1"/>
    <property type="molecule type" value="Genomic_DNA"/>
</dbReference>
<proteinExistence type="predicted"/>
<dbReference type="PIRSF" id="PIRSF037394">
    <property type="entry name" value="ABC_thiamine-permease_YkoE_prd"/>
    <property type="match status" value="1"/>
</dbReference>
<name>A0ABT4TI08_9ACTN</name>
<keyword evidence="3" id="KW-1185">Reference proteome</keyword>
<comment type="caution">
    <text evidence="2">The sequence shown here is derived from an EMBL/GenBank/DDBJ whole genome shotgun (WGS) entry which is preliminary data.</text>
</comment>
<keyword evidence="1" id="KW-0472">Membrane</keyword>
<dbReference type="Pfam" id="PF09819">
    <property type="entry name" value="ABC_cobalt"/>
    <property type="match status" value="1"/>
</dbReference>
<feature type="transmembrane region" description="Helical" evidence="1">
    <location>
        <begin position="45"/>
        <end position="71"/>
    </location>
</feature>
<dbReference type="Proteomes" id="UP001165685">
    <property type="component" value="Unassembled WGS sequence"/>
</dbReference>
<feature type="transmembrane region" description="Helical" evidence="1">
    <location>
        <begin position="83"/>
        <end position="109"/>
    </location>
</feature>
<sequence length="195" mass="20090">MKTANPQAGSVRWRTVDIVVAAVLGVAVGVVFWIWGMLWSATGPVFLFFPPAQAVIYGMWLVPGVLGMLVIRRPGAGVLTSLAAAAVSALLGTSWGLMVLVAGLLQGLLPELVFAATRYRRWGMGVSVAAGAVAGLAPVAMDLTLYYPTWPPHFMLAYGVIVVVSAAAIGGAGSRALTTALARAGALSPFPSARG</sequence>
<evidence type="ECO:0000313" key="2">
    <source>
        <dbReference type="EMBL" id="MDA2804339.1"/>
    </source>
</evidence>
<dbReference type="InterPro" id="IPR017195">
    <property type="entry name" value="ABC_thiamin-permease_prd"/>
</dbReference>
<dbReference type="RefSeq" id="WP_270676876.1">
    <property type="nucleotide sequence ID" value="NZ_JAQFWP010000010.1"/>
</dbReference>
<accession>A0ABT4TI08</accession>
<feature type="transmembrane region" description="Helical" evidence="1">
    <location>
        <begin position="153"/>
        <end position="173"/>
    </location>
</feature>